<accession>K2GGC7</accession>
<proteinExistence type="predicted"/>
<organism evidence="1">
    <name type="scientific">uncultured bacterium</name>
    <name type="common">gcode 4</name>
    <dbReference type="NCBI Taxonomy" id="1234023"/>
    <lineage>
        <taxon>Bacteria</taxon>
        <taxon>environmental samples</taxon>
    </lineage>
</organism>
<reference evidence="1" key="1">
    <citation type="journal article" date="2012" name="Science">
        <title>Fermentation, hydrogen, and sulfur metabolism in multiple uncultivated bacterial phyla.</title>
        <authorList>
            <person name="Wrighton K.C."/>
            <person name="Thomas B.C."/>
            <person name="Sharon I."/>
            <person name="Miller C.S."/>
            <person name="Castelle C.J."/>
            <person name="VerBerkmoes N.C."/>
            <person name="Wilkins M.J."/>
            <person name="Hettich R.L."/>
            <person name="Lipton M.S."/>
            <person name="Williams K.H."/>
            <person name="Long P.E."/>
            <person name="Banfield J.F."/>
        </authorList>
    </citation>
    <scope>NUCLEOTIDE SEQUENCE [LARGE SCALE GENOMIC DNA]</scope>
</reference>
<sequence length="208" mass="23194">MYFQSVLIISLSSTHATWIFVSLKFSAFISGAETDESHAAAQFVSHFVIEGTIVSYCSSGVQNLELGFASQYSLMNFLKTSSMSLQLENFLILKLTFKSCSLSIIWVSVLGQELTFSHHVSGTSQGVGKSLHSQVVVFLALCMTCMHAASAANVWYVLKRRNMSAEQKDNGIEYFFIRANYKINLLGQFNSSCENYNRFGVKIVWKSA</sequence>
<dbReference type="AlphaFoldDB" id="K2GGC7"/>
<name>K2GGC7_9BACT</name>
<evidence type="ECO:0000313" key="1">
    <source>
        <dbReference type="EMBL" id="EKE29464.1"/>
    </source>
</evidence>
<gene>
    <name evidence="1" type="ORF">ACD_2C00171G0001</name>
</gene>
<protein>
    <submittedName>
        <fullName evidence="1">Uncharacterized protein</fullName>
    </submittedName>
</protein>
<comment type="caution">
    <text evidence="1">The sequence shown here is derived from an EMBL/GenBank/DDBJ whole genome shotgun (WGS) entry which is preliminary data.</text>
</comment>
<dbReference type="EMBL" id="AMFJ01000171">
    <property type="protein sequence ID" value="EKE29464.1"/>
    <property type="molecule type" value="Genomic_DNA"/>
</dbReference>